<dbReference type="OrthoDB" id="9786134at2"/>
<sequence length="312" mass="33926">MTITGTQQLADVGFHAGELAVQRKAGVEQDAARLSRMLEPVALTGGISRFLSDRTFLVISGRDAAGQLWTSPLVGQRGFLEVQSDTTVAIHAVIPAGDPLHGLPAGQKVGMTTVEFATRRRVRINGMLILSSGNLFLIEVEQAYGNCPKYIHQRLLATANFNRANRDHIRHGTTLGPEDRELIRGADTFFLGTANPDRGADASHRGGPPGVVRVDEHGLWWPDYPGNNLFNSFGNLALNPEAALLFFDFATGRTLHLSGTTEIEWGEPDRPGDDGHTGRIARFTLQRLVAGHLFPARETAHKPYPSNPALTD</sequence>
<comment type="caution">
    <text evidence="2">The sequence shown here is derived from an EMBL/GenBank/DDBJ whole genome shotgun (WGS) entry which is preliminary data.</text>
</comment>
<keyword evidence="3" id="KW-1185">Reference proteome</keyword>
<dbReference type="InterPro" id="IPR012349">
    <property type="entry name" value="Split_barrel_FMN-bd"/>
</dbReference>
<dbReference type="SUPFAM" id="SSF50475">
    <property type="entry name" value="FMN-binding split barrel"/>
    <property type="match status" value="1"/>
</dbReference>
<proteinExistence type="predicted"/>
<name>A0A4R8WVA9_9MICO</name>
<dbReference type="Proteomes" id="UP000298412">
    <property type="component" value="Unassembled WGS sequence"/>
</dbReference>
<dbReference type="PANTHER" id="PTHR42815:SF2">
    <property type="entry name" value="FAD-BINDING, PUTATIVE (AFU_ORTHOLOGUE AFUA_6G07600)-RELATED"/>
    <property type="match status" value="1"/>
</dbReference>
<evidence type="ECO:0000313" key="3">
    <source>
        <dbReference type="Proteomes" id="UP000298412"/>
    </source>
</evidence>
<evidence type="ECO:0000313" key="2">
    <source>
        <dbReference type="EMBL" id="TFC17966.1"/>
    </source>
</evidence>
<gene>
    <name evidence="2" type="ORF">E3O19_05415</name>
</gene>
<feature type="domain" description="Pyridoxamine 5'-phosphate oxidase N-terminal" evidence="1">
    <location>
        <begin position="177"/>
        <end position="264"/>
    </location>
</feature>
<reference evidence="2 3" key="1">
    <citation type="submission" date="2019-03" db="EMBL/GenBank/DDBJ databases">
        <title>Genomics of glacier-inhabiting Cryobacterium strains.</title>
        <authorList>
            <person name="Liu Q."/>
            <person name="Xin Y.-H."/>
        </authorList>
    </citation>
    <scope>NUCLEOTIDE SEQUENCE [LARGE SCALE GENOMIC DNA]</scope>
    <source>
        <strain evidence="2 3">MDT1-3</strain>
    </source>
</reference>
<accession>A0A4R8WVA9</accession>
<dbReference type="Gene3D" id="2.30.110.10">
    <property type="entry name" value="Electron Transport, Fmn-binding Protein, Chain A"/>
    <property type="match status" value="1"/>
</dbReference>
<protein>
    <submittedName>
        <fullName evidence="2">Pyridoxamine 5'-phosphate oxidase</fullName>
    </submittedName>
</protein>
<dbReference type="EMBL" id="SOFP01000027">
    <property type="protein sequence ID" value="TFC17966.1"/>
    <property type="molecule type" value="Genomic_DNA"/>
</dbReference>
<evidence type="ECO:0000259" key="1">
    <source>
        <dbReference type="Pfam" id="PF01243"/>
    </source>
</evidence>
<dbReference type="InterPro" id="IPR011576">
    <property type="entry name" value="Pyridox_Oxase_N"/>
</dbReference>
<dbReference type="PANTHER" id="PTHR42815">
    <property type="entry name" value="FAD-BINDING, PUTATIVE (AFU_ORTHOLOGUE AFUA_6G07600)-RELATED"/>
    <property type="match status" value="1"/>
</dbReference>
<dbReference type="AlphaFoldDB" id="A0A4R8WVA9"/>
<dbReference type="Pfam" id="PF01243">
    <property type="entry name" value="PNPOx_N"/>
    <property type="match status" value="1"/>
</dbReference>
<organism evidence="2 3">
    <name type="scientific">Cryobacterium algoritolerans</name>
    <dbReference type="NCBI Taxonomy" id="1259184"/>
    <lineage>
        <taxon>Bacteria</taxon>
        <taxon>Bacillati</taxon>
        <taxon>Actinomycetota</taxon>
        <taxon>Actinomycetes</taxon>
        <taxon>Micrococcales</taxon>
        <taxon>Microbacteriaceae</taxon>
        <taxon>Cryobacterium</taxon>
    </lineage>
</organism>